<accession>A0A1X7D1S1</accession>
<dbReference type="GeneID" id="95552416"/>
<dbReference type="Proteomes" id="UP000192911">
    <property type="component" value="Unassembled WGS sequence"/>
</dbReference>
<dbReference type="STRING" id="28094.SAMN06295900_102261"/>
<evidence type="ECO:0000313" key="1">
    <source>
        <dbReference type="EMBL" id="SMF06934.1"/>
    </source>
</evidence>
<dbReference type="OrthoDB" id="9152892at2"/>
<dbReference type="EMBL" id="FXAH01000002">
    <property type="protein sequence ID" value="SMF06934.1"/>
    <property type="molecule type" value="Genomic_DNA"/>
</dbReference>
<dbReference type="AlphaFoldDB" id="A0A1X7D1S1"/>
<keyword evidence="2" id="KW-1185">Reference proteome</keyword>
<keyword evidence="1" id="KW-0812">Transmembrane</keyword>
<gene>
    <name evidence="1" type="ORF">SAMN06295900_102261</name>
</gene>
<keyword evidence="1" id="KW-0472">Membrane</keyword>
<organism evidence="1 2">
    <name type="scientific">Trinickia caryophylli</name>
    <name type="common">Paraburkholderia caryophylli</name>
    <dbReference type="NCBI Taxonomy" id="28094"/>
    <lineage>
        <taxon>Bacteria</taxon>
        <taxon>Pseudomonadati</taxon>
        <taxon>Pseudomonadota</taxon>
        <taxon>Betaproteobacteria</taxon>
        <taxon>Burkholderiales</taxon>
        <taxon>Burkholderiaceae</taxon>
        <taxon>Trinickia</taxon>
    </lineage>
</organism>
<name>A0A1X7D1S1_TRICW</name>
<proteinExistence type="predicted"/>
<dbReference type="RefSeq" id="WP_085224963.1">
    <property type="nucleotide sequence ID" value="NZ_BSQD01000002.1"/>
</dbReference>
<reference evidence="2" key="1">
    <citation type="submission" date="2017-04" db="EMBL/GenBank/DDBJ databases">
        <authorList>
            <person name="Varghese N."/>
            <person name="Submissions S."/>
        </authorList>
    </citation>
    <scope>NUCLEOTIDE SEQUENCE [LARGE SCALE GENOMIC DNA]</scope>
    <source>
        <strain evidence="2">Ballard 720</strain>
    </source>
</reference>
<sequence length="265" mass="28373">MTSDHQESDGSGQAAWAKLGAFIDGELPEHEREAVGAALEHDREARARVDAWRAQKAALKALCGAPQSQSNPPSVVVLRTRTSWPVRIAMAASWVAAGIAIGTALGSVIPRIAKGGVETAAFARRADIAYAVYSPEVRHPVEVSAGDEAHLMNWLSKRLGRPLSVPSLREYGYSLVGGRLLPGESGPAAQFMYESNGGARLTLYVARIPGDESAFRLLRDGERRTFYWASDHFGYALSGSISEAKLRAIAVDVCGALGGKSQSWQ</sequence>
<protein>
    <submittedName>
        <fullName evidence="1">Transmembrane transcriptional regulator (Anti-sigma factor RsiW)</fullName>
    </submittedName>
</protein>
<evidence type="ECO:0000313" key="2">
    <source>
        <dbReference type="Proteomes" id="UP000192911"/>
    </source>
</evidence>